<keyword evidence="1" id="KW-1185">Reference proteome</keyword>
<name>A0A914S8B1_PAREQ</name>
<sequence length="182" mass="20352">MNEVICPAMMPMLTTFVTGCGMVFADTLCFLQLAYIEPFFAPMLASFVFFTSGPEMSRLPSEIISSSRRTSKTSRNGENLCDKCLLSTSSFEQSSCFPILEQYDDQLLRCSQTGIHSKRPSGQLYHGDMRLSSSFDNKYVMVLGDTIHPIKFVYLTDNPISGGISFTLPYILMTSKNSCKFC</sequence>
<reference evidence="2" key="1">
    <citation type="submission" date="2022-11" db="UniProtKB">
        <authorList>
            <consortium name="WormBaseParasite"/>
        </authorList>
    </citation>
    <scope>IDENTIFICATION</scope>
</reference>
<evidence type="ECO:0000313" key="1">
    <source>
        <dbReference type="Proteomes" id="UP000887564"/>
    </source>
</evidence>
<protein>
    <submittedName>
        <fullName evidence="2">SSD domain-containing protein</fullName>
    </submittedName>
</protein>
<evidence type="ECO:0000313" key="2">
    <source>
        <dbReference type="WBParaSite" id="PEQ_0001042601-mRNA-1"/>
    </source>
</evidence>
<proteinExistence type="predicted"/>
<accession>A0A914S8B1</accession>
<dbReference type="WBParaSite" id="PEQ_0001042601-mRNA-1">
    <property type="protein sequence ID" value="PEQ_0001042601-mRNA-1"/>
    <property type="gene ID" value="PEQ_0001042601"/>
</dbReference>
<dbReference type="Proteomes" id="UP000887564">
    <property type="component" value="Unplaced"/>
</dbReference>
<organism evidence="1 2">
    <name type="scientific">Parascaris equorum</name>
    <name type="common">Equine roundworm</name>
    <dbReference type="NCBI Taxonomy" id="6256"/>
    <lineage>
        <taxon>Eukaryota</taxon>
        <taxon>Metazoa</taxon>
        <taxon>Ecdysozoa</taxon>
        <taxon>Nematoda</taxon>
        <taxon>Chromadorea</taxon>
        <taxon>Rhabditida</taxon>
        <taxon>Spirurina</taxon>
        <taxon>Ascaridomorpha</taxon>
        <taxon>Ascaridoidea</taxon>
        <taxon>Ascarididae</taxon>
        <taxon>Parascaris</taxon>
    </lineage>
</organism>
<dbReference type="AlphaFoldDB" id="A0A914S8B1"/>